<dbReference type="OrthoDB" id="413520at2759"/>
<sequence length="365" mass="39956">MRYLRFLKSPRITTDKGTNRTHVSCLITITSDLGDSFFPYHVELAAELISPAGDEICVWRTVQWTAGMRSLAITLPLKKSYASSPLRVRVGVEPKAQSDDFNELSHADAHGIVSAWSADFNSPANPAGAKLVQRRFKMGEKVISVWEETGESIARHLWDAGITLSHHLSLLLDPPNSLSTALLPHHTGPLTVLELGTGCGIVGLTLASLVPKTAVVLTDLPEAQEIVSTNLSLCASSLAPGSSVTFAELDWDAQLPTWLTQSEKTLDLVVAADCTYNSDSSPSLVRTLRALTTTSPDVVVAVAMKMRHESERVFFSLMQDAGFVETAVLQWEVPGDIKKGEERGLVGIREKKKKKKKKKKIYLRK</sequence>
<proteinExistence type="predicted"/>
<organism evidence="1 2">
    <name type="scientific">Ascochyta lentis</name>
    <dbReference type="NCBI Taxonomy" id="205686"/>
    <lineage>
        <taxon>Eukaryota</taxon>
        <taxon>Fungi</taxon>
        <taxon>Dikarya</taxon>
        <taxon>Ascomycota</taxon>
        <taxon>Pezizomycotina</taxon>
        <taxon>Dothideomycetes</taxon>
        <taxon>Pleosporomycetidae</taxon>
        <taxon>Pleosporales</taxon>
        <taxon>Pleosporineae</taxon>
        <taxon>Didymellaceae</taxon>
        <taxon>Ascochyta</taxon>
    </lineage>
</organism>
<comment type="caution">
    <text evidence="1">The sequence shown here is derived from an EMBL/GenBank/DDBJ whole genome shotgun (WGS) entry which is preliminary data.</text>
</comment>
<keyword evidence="2" id="KW-1185">Reference proteome</keyword>
<dbReference type="InterPro" id="IPR029063">
    <property type="entry name" value="SAM-dependent_MTases_sf"/>
</dbReference>
<evidence type="ECO:0000313" key="1">
    <source>
        <dbReference type="EMBL" id="KAF9692369.1"/>
    </source>
</evidence>
<dbReference type="InterPro" id="IPR019410">
    <property type="entry name" value="Methyltransf_16"/>
</dbReference>
<dbReference type="GO" id="GO:0005829">
    <property type="term" value="C:cytosol"/>
    <property type="evidence" value="ECO:0007669"/>
    <property type="project" value="TreeGrafter"/>
</dbReference>
<evidence type="ECO:0008006" key="3">
    <source>
        <dbReference type="Google" id="ProtNLM"/>
    </source>
</evidence>
<dbReference type="SUPFAM" id="SSF53335">
    <property type="entry name" value="S-adenosyl-L-methionine-dependent methyltransferases"/>
    <property type="match status" value="1"/>
</dbReference>
<accession>A0A8H7IWH1</accession>
<dbReference type="EMBL" id="RZGK01000018">
    <property type="protein sequence ID" value="KAF9692369.1"/>
    <property type="molecule type" value="Genomic_DNA"/>
</dbReference>
<evidence type="ECO:0000313" key="2">
    <source>
        <dbReference type="Proteomes" id="UP000651452"/>
    </source>
</evidence>
<gene>
    <name evidence="1" type="ORF">EKO04_009346</name>
</gene>
<dbReference type="Pfam" id="PF10294">
    <property type="entry name" value="Methyltransf_16"/>
    <property type="match status" value="1"/>
</dbReference>
<dbReference type="Gene3D" id="3.40.50.150">
    <property type="entry name" value="Vaccinia Virus protein VP39"/>
    <property type="match status" value="1"/>
</dbReference>
<reference evidence="1" key="2">
    <citation type="submission" date="2020-09" db="EMBL/GenBank/DDBJ databases">
        <title>Reference genome assembly for Australian Ascochyta lentis isolate Al4.</title>
        <authorList>
            <person name="Lee R.C."/>
            <person name="Farfan-Caceres L.M."/>
            <person name="Debler J.W."/>
            <person name="Williams A.H."/>
            <person name="Henares B.M."/>
        </authorList>
    </citation>
    <scope>NUCLEOTIDE SEQUENCE</scope>
    <source>
        <strain evidence="1">Al4</strain>
    </source>
</reference>
<dbReference type="Proteomes" id="UP000651452">
    <property type="component" value="Unassembled WGS sequence"/>
</dbReference>
<reference evidence="1" key="1">
    <citation type="submission" date="2018-12" db="EMBL/GenBank/DDBJ databases">
        <authorList>
            <person name="Syme R.A."/>
            <person name="Farfan-Caceres L."/>
            <person name="Lichtenzveig J."/>
        </authorList>
    </citation>
    <scope>NUCLEOTIDE SEQUENCE</scope>
    <source>
        <strain evidence="1">Al4</strain>
    </source>
</reference>
<dbReference type="PANTHER" id="PTHR14614:SF132">
    <property type="entry name" value="PROTEIN-LYSINE METHYLTRANSFERASE C42C1.13"/>
    <property type="match status" value="1"/>
</dbReference>
<dbReference type="GO" id="GO:0008757">
    <property type="term" value="F:S-adenosylmethionine-dependent methyltransferase activity"/>
    <property type="evidence" value="ECO:0007669"/>
    <property type="project" value="UniProtKB-ARBA"/>
</dbReference>
<protein>
    <recommendedName>
        <fullName evidence="3">Methyltransferase-domain-containing protein</fullName>
    </recommendedName>
</protein>
<name>A0A8H7IWH1_9PLEO</name>
<dbReference type="AlphaFoldDB" id="A0A8H7IWH1"/>
<dbReference type="PANTHER" id="PTHR14614">
    <property type="entry name" value="HEPATOCELLULAR CARCINOMA-ASSOCIATED ANTIGEN"/>
    <property type="match status" value="1"/>
</dbReference>